<feature type="chain" id="PRO_5042019264" description="Cytochrome P450" evidence="7">
    <location>
        <begin position="19"/>
        <end position="491"/>
    </location>
</feature>
<dbReference type="Proteomes" id="UP001212997">
    <property type="component" value="Unassembled WGS sequence"/>
</dbReference>
<keyword evidence="3 6" id="KW-0349">Heme</keyword>
<dbReference type="Pfam" id="PF00067">
    <property type="entry name" value="p450"/>
    <property type="match status" value="1"/>
</dbReference>
<dbReference type="PANTHER" id="PTHR24304">
    <property type="entry name" value="CYTOCHROME P450 FAMILY 7"/>
    <property type="match status" value="1"/>
</dbReference>
<feature type="binding site" description="axial binding residue" evidence="6">
    <location>
        <position position="421"/>
    </location>
    <ligand>
        <name>heme</name>
        <dbReference type="ChEBI" id="CHEBI:30413"/>
    </ligand>
    <ligandPart>
        <name>Fe</name>
        <dbReference type="ChEBI" id="CHEBI:18248"/>
    </ligandPart>
</feature>
<comment type="cofactor">
    <cofactor evidence="1 6">
        <name>heme</name>
        <dbReference type="ChEBI" id="CHEBI:30413"/>
    </cofactor>
</comment>
<proteinExistence type="inferred from homology"/>
<dbReference type="GO" id="GO:0016705">
    <property type="term" value="F:oxidoreductase activity, acting on paired donors, with incorporation or reduction of molecular oxygen"/>
    <property type="evidence" value="ECO:0007669"/>
    <property type="project" value="InterPro"/>
</dbReference>
<dbReference type="InterPro" id="IPR050529">
    <property type="entry name" value="CYP450_sterol_14alpha_dmase"/>
</dbReference>
<sequence>MYELTAFWFILVVGAALSLRSRLFHANGNIPTVPSMIPWVGGVLQFSKDSMMYLRQCRERYGTVFRIVLAGRTITVIANAKGVNNIFRDRTKAYNTYIPQLRSVEAIGGVKQSKNAVRIINEKLIPVVIQSFSRDGMDKLGPAFNNDLIRILNSTADEIRTSPDGKIIPLRPFINESIYHAIAAAAFGPLYPFDTYDDFETCDSDFILLISRIPFFSRKAIQSREQIIKAIADYIKRAWSSQLEGVSPMIAEVLSVLRDTDLDEMDLAGTLFTFIWGMQASTKRITHWLMVFLLNNPEAAARIRDEIDQEFRDHFDGDIGCLLATPFTGLEKRFPLVDSAFKETLRMTTVQVAMRQATVDTELVNEIGTLPVRKGDTLMPNIYAIHMNEEVYADPKTFRVDRFLPENRLTHWAFGGGANMCKGRLLAAHVVKTFVVLCFRMFDMELVDASGKSAVGNIPPPDTRRSVSILHPSSKTQLFIRAKLRDLKEVQ</sequence>
<dbReference type="PANTHER" id="PTHR24304:SF2">
    <property type="entry name" value="24-HYDROXYCHOLESTEROL 7-ALPHA-HYDROXYLASE"/>
    <property type="match status" value="1"/>
</dbReference>
<evidence type="ECO:0000313" key="8">
    <source>
        <dbReference type="EMBL" id="KAJ3475593.1"/>
    </source>
</evidence>
<evidence type="ECO:0000256" key="2">
    <source>
        <dbReference type="ARBA" id="ARBA00010617"/>
    </source>
</evidence>
<reference evidence="8" key="1">
    <citation type="submission" date="2022-07" db="EMBL/GenBank/DDBJ databases">
        <title>Genome Sequence of Physisporinus lineatus.</title>
        <authorList>
            <person name="Buettner E."/>
        </authorList>
    </citation>
    <scope>NUCLEOTIDE SEQUENCE</scope>
    <source>
        <strain evidence="8">VT162</strain>
    </source>
</reference>
<evidence type="ECO:0000256" key="5">
    <source>
        <dbReference type="ARBA" id="ARBA00023004"/>
    </source>
</evidence>
<evidence type="ECO:0000313" key="9">
    <source>
        <dbReference type="Proteomes" id="UP001212997"/>
    </source>
</evidence>
<dbReference type="InterPro" id="IPR001128">
    <property type="entry name" value="Cyt_P450"/>
</dbReference>
<comment type="caution">
    <text evidence="8">The sequence shown here is derived from an EMBL/GenBank/DDBJ whole genome shotgun (WGS) entry which is preliminary data.</text>
</comment>
<name>A0AAD5USU1_9APHY</name>
<dbReference type="Gene3D" id="1.10.630.10">
    <property type="entry name" value="Cytochrome P450"/>
    <property type="match status" value="1"/>
</dbReference>
<organism evidence="8 9">
    <name type="scientific">Meripilus lineatus</name>
    <dbReference type="NCBI Taxonomy" id="2056292"/>
    <lineage>
        <taxon>Eukaryota</taxon>
        <taxon>Fungi</taxon>
        <taxon>Dikarya</taxon>
        <taxon>Basidiomycota</taxon>
        <taxon>Agaricomycotina</taxon>
        <taxon>Agaricomycetes</taxon>
        <taxon>Polyporales</taxon>
        <taxon>Meripilaceae</taxon>
        <taxon>Meripilus</taxon>
    </lineage>
</organism>
<dbReference type="PRINTS" id="PR00465">
    <property type="entry name" value="EP450IV"/>
</dbReference>
<evidence type="ECO:0000256" key="7">
    <source>
        <dbReference type="SAM" id="SignalP"/>
    </source>
</evidence>
<feature type="signal peptide" evidence="7">
    <location>
        <begin position="1"/>
        <end position="18"/>
    </location>
</feature>
<dbReference type="AlphaFoldDB" id="A0AAD5USU1"/>
<evidence type="ECO:0000256" key="4">
    <source>
        <dbReference type="ARBA" id="ARBA00022723"/>
    </source>
</evidence>
<evidence type="ECO:0000256" key="6">
    <source>
        <dbReference type="PIRSR" id="PIRSR602403-1"/>
    </source>
</evidence>
<evidence type="ECO:0000256" key="1">
    <source>
        <dbReference type="ARBA" id="ARBA00001971"/>
    </source>
</evidence>
<dbReference type="GO" id="GO:0005506">
    <property type="term" value="F:iron ion binding"/>
    <property type="evidence" value="ECO:0007669"/>
    <property type="project" value="InterPro"/>
</dbReference>
<dbReference type="InterPro" id="IPR002403">
    <property type="entry name" value="Cyt_P450_E_grp-IV"/>
</dbReference>
<dbReference type="InterPro" id="IPR036396">
    <property type="entry name" value="Cyt_P450_sf"/>
</dbReference>
<evidence type="ECO:0008006" key="10">
    <source>
        <dbReference type="Google" id="ProtNLM"/>
    </source>
</evidence>
<dbReference type="SUPFAM" id="SSF48264">
    <property type="entry name" value="Cytochrome P450"/>
    <property type="match status" value="1"/>
</dbReference>
<accession>A0AAD5USU1</accession>
<keyword evidence="7" id="KW-0732">Signal</keyword>
<keyword evidence="9" id="KW-1185">Reference proteome</keyword>
<protein>
    <recommendedName>
        <fullName evidence="10">Cytochrome P450</fullName>
    </recommendedName>
</protein>
<keyword evidence="5 6" id="KW-0408">Iron</keyword>
<evidence type="ECO:0000256" key="3">
    <source>
        <dbReference type="ARBA" id="ARBA00022617"/>
    </source>
</evidence>
<keyword evidence="4 6" id="KW-0479">Metal-binding</keyword>
<dbReference type="GO" id="GO:0020037">
    <property type="term" value="F:heme binding"/>
    <property type="evidence" value="ECO:0007669"/>
    <property type="project" value="InterPro"/>
</dbReference>
<dbReference type="EMBL" id="JANAWD010000830">
    <property type="protein sequence ID" value="KAJ3475593.1"/>
    <property type="molecule type" value="Genomic_DNA"/>
</dbReference>
<dbReference type="GO" id="GO:0008395">
    <property type="term" value="F:steroid hydroxylase activity"/>
    <property type="evidence" value="ECO:0007669"/>
    <property type="project" value="TreeGrafter"/>
</dbReference>
<gene>
    <name evidence="8" type="ORF">NLI96_g11738</name>
</gene>
<comment type="similarity">
    <text evidence="2">Belongs to the cytochrome P450 family.</text>
</comment>